<dbReference type="CDD" id="cd02440">
    <property type="entry name" value="AdoMet_MTases"/>
    <property type="match status" value="1"/>
</dbReference>
<protein>
    <submittedName>
        <fullName evidence="2">7403_t:CDS:1</fullName>
    </submittedName>
</protein>
<dbReference type="PANTHER" id="PTHR43591:SF24">
    <property type="entry name" value="2-METHOXY-6-POLYPRENYL-1,4-BENZOQUINOL METHYLASE, MITOCHONDRIAL"/>
    <property type="match status" value="1"/>
</dbReference>
<reference evidence="2" key="1">
    <citation type="submission" date="2021-06" db="EMBL/GenBank/DDBJ databases">
        <authorList>
            <person name="Kallberg Y."/>
            <person name="Tangrot J."/>
            <person name="Rosling A."/>
        </authorList>
    </citation>
    <scope>NUCLEOTIDE SEQUENCE</scope>
    <source>
        <strain evidence="2">MT106</strain>
    </source>
</reference>
<evidence type="ECO:0000259" key="1">
    <source>
        <dbReference type="Pfam" id="PF13649"/>
    </source>
</evidence>
<comment type="caution">
    <text evidence="2">The sequence shown here is derived from an EMBL/GenBank/DDBJ whole genome shotgun (WGS) entry which is preliminary data.</text>
</comment>
<evidence type="ECO:0000313" key="2">
    <source>
        <dbReference type="EMBL" id="CAG8435369.1"/>
    </source>
</evidence>
<evidence type="ECO:0000313" key="3">
    <source>
        <dbReference type="Proteomes" id="UP000789831"/>
    </source>
</evidence>
<dbReference type="InterPro" id="IPR041698">
    <property type="entry name" value="Methyltransf_25"/>
</dbReference>
<sequence length="319" mass="36745">MGNSVSLPVFGPKQNVDIKEPSTINALNRTSSARQKLKHCIFRNSTGSKDNPNEEIDRLHSQHYLYRYAWEQISKFKSNFSAPVRERLIDGISVLDVGCGPGTWLLDMASTYPQSNFMGIDLFPQFPSEIKPNNCDFLTIDFLEGLPFDDGKFDFVHMRFINHVFTQKEWNERVIKELIRLTKPGGFLELMDVHVPHKDLPPKANLLSNILIAEMDRTNIWWDVTSHFESLLSAQQGLEGVTSQKKEHTLGVKGAQDGILFLEFYTQFMKIVYPQISKRTNIEPEEFYNEFMPKAIEEFNAKEYSPRIVSERVFAQKTA</sequence>
<name>A0A9N8YNE5_9GLOM</name>
<organism evidence="2 3">
    <name type="scientific">Ambispora gerdemannii</name>
    <dbReference type="NCBI Taxonomy" id="144530"/>
    <lineage>
        <taxon>Eukaryota</taxon>
        <taxon>Fungi</taxon>
        <taxon>Fungi incertae sedis</taxon>
        <taxon>Mucoromycota</taxon>
        <taxon>Glomeromycotina</taxon>
        <taxon>Glomeromycetes</taxon>
        <taxon>Archaeosporales</taxon>
        <taxon>Ambisporaceae</taxon>
        <taxon>Ambispora</taxon>
    </lineage>
</organism>
<dbReference type="Pfam" id="PF13649">
    <property type="entry name" value="Methyltransf_25"/>
    <property type="match status" value="1"/>
</dbReference>
<gene>
    <name evidence="2" type="ORF">AGERDE_LOCUS526</name>
</gene>
<feature type="domain" description="Methyltransferase" evidence="1">
    <location>
        <begin position="94"/>
        <end position="186"/>
    </location>
</feature>
<proteinExistence type="predicted"/>
<dbReference type="SUPFAM" id="SSF53335">
    <property type="entry name" value="S-adenosyl-L-methionine-dependent methyltransferases"/>
    <property type="match status" value="1"/>
</dbReference>
<keyword evidence="3" id="KW-1185">Reference proteome</keyword>
<dbReference type="GO" id="GO:0008168">
    <property type="term" value="F:methyltransferase activity"/>
    <property type="evidence" value="ECO:0007669"/>
    <property type="project" value="TreeGrafter"/>
</dbReference>
<dbReference type="OrthoDB" id="2013972at2759"/>
<dbReference type="Gene3D" id="3.40.50.150">
    <property type="entry name" value="Vaccinia Virus protein VP39"/>
    <property type="match status" value="1"/>
</dbReference>
<accession>A0A9N8YNE5</accession>
<dbReference type="PANTHER" id="PTHR43591">
    <property type="entry name" value="METHYLTRANSFERASE"/>
    <property type="match status" value="1"/>
</dbReference>
<dbReference type="EMBL" id="CAJVPL010000025">
    <property type="protein sequence ID" value="CAG8435369.1"/>
    <property type="molecule type" value="Genomic_DNA"/>
</dbReference>
<dbReference type="AlphaFoldDB" id="A0A9N8YNE5"/>
<dbReference type="Proteomes" id="UP000789831">
    <property type="component" value="Unassembled WGS sequence"/>
</dbReference>
<dbReference type="InterPro" id="IPR029063">
    <property type="entry name" value="SAM-dependent_MTases_sf"/>
</dbReference>